<name>A0A3G2M0C2_BEMTA</name>
<evidence type="ECO:0000256" key="8">
    <source>
        <dbReference type="ARBA" id="ARBA00022848"/>
    </source>
</evidence>
<evidence type="ECO:0000256" key="6">
    <source>
        <dbReference type="ARBA" id="ARBA00022723"/>
    </source>
</evidence>
<comment type="subcellular location">
    <subcellularLocation>
        <location evidence="3">Endoplasmic reticulum membrane</location>
        <topology evidence="3">Peripheral membrane protein</topology>
    </subcellularLocation>
    <subcellularLocation>
        <location evidence="2">Microsome membrane</location>
        <topology evidence="2">Peripheral membrane protein</topology>
    </subcellularLocation>
</comment>
<evidence type="ECO:0000256" key="4">
    <source>
        <dbReference type="ARBA" id="ARBA00010617"/>
    </source>
</evidence>
<keyword evidence="8" id="KW-0492">Microsome</keyword>
<dbReference type="CDD" id="cd20628">
    <property type="entry name" value="CYP4"/>
    <property type="match status" value="1"/>
</dbReference>
<dbReference type="PRINTS" id="PR00463">
    <property type="entry name" value="EP450I"/>
</dbReference>
<dbReference type="SUPFAM" id="SSF48264">
    <property type="entry name" value="Cytochrome P450"/>
    <property type="match status" value="1"/>
</dbReference>
<dbReference type="AlphaFoldDB" id="A0A3G2M0C2"/>
<accession>A0A3G2M0C2</accession>
<proteinExistence type="evidence at transcript level"/>
<evidence type="ECO:0000256" key="1">
    <source>
        <dbReference type="ARBA" id="ARBA00001971"/>
    </source>
</evidence>
<evidence type="ECO:0000313" key="14">
    <source>
        <dbReference type="EMBL" id="AYN79710.1"/>
    </source>
</evidence>
<evidence type="ECO:0000256" key="13">
    <source>
        <dbReference type="PIRSR" id="PIRSR602401-1"/>
    </source>
</evidence>
<keyword evidence="12" id="KW-0472">Membrane</keyword>
<protein>
    <submittedName>
        <fullName evidence="14">Cytochrome P450 4CS17</fullName>
    </submittedName>
</protein>
<evidence type="ECO:0000256" key="9">
    <source>
        <dbReference type="ARBA" id="ARBA00023002"/>
    </source>
</evidence>
<dbReference type="GO" id="GO:0005789">
    <property type="term" value="C:endoplasmic reticulum membrane"/>
    <property type="evidence" value="ECO:0007669"/>
    <property type="project" value="UniProtKB-SubCell"/>
</dbReference>
<evidence type="ECO:0000256" key="12">
    <source>
        <dbReference type="ARBA" id="ARBA00023136"/>
    </source>
</evidence>
<feature type="binding site" description="axial binding residue" evidence="13">
    <location>
        <position position="450"/>
    </location>
    <ligand>
        <name>heme</name>
        <dbReference type="ChEBI" id="CHEBI:30413"/>
    </ligand>
    <ligandPart>
        <name>Fe</name>
        <dbReference type="ChEBI" id="CHEBI:18248"/>
    </ligandPart>
</feature>
<dbReference type="GO" id="GO:0005506">
    <property type="term" value="F:iron ion binding"/>
    <property type="evidence" value="ECO:0007669"/>
    <property type="project" value="InterPro"/>
</dbReference>
<dbReference type="InterPro" id="IPR036396">
    <property type="entry name" value="Cyt_P450_sf"/>
</dbReference>
<dbReference type="PANTHER" id="PTHR24291">
    <property type="entry name" value="CYTOCHROME P450 FAMILY 4"/>
    <property type="match status" value="1"/>
</dbReference>
<evidence type="ECO:0000256" key="11">
    <source>
        <dbReference type="ARBA" id="ARBA00023033"/>
    </source>
</evidence>
<dbReference type="GO" id="GO:0020037">
    <property type="term" value="F:heme binding"/>
    <property type="evidence" value="ECO:0007669"/>
    <property type="project" value="InterPro"/>
</dbReference>
<dbReference type="InterPro" id="IPR002401">
    <property type="entry name" value="Cyt_P450_E_grp-I"/>
</dbReference>
<dbReference type="PRINTS" id="PR00385">
    <property type="entry name" value="P450"/>
</dbReference>
<keyword evidence="10 13" id="KW-0408">Iron</keyword>
<evidence type="ECO:0000256" key="5">
    <source>
        <dbReference type="ARBA" id="ARBA00022617"/>
    </source>
</evidence>
<keyword evidence="5 13" id="KW-0349">Heme</keyword>
<dbReference type="Gene3D" id="1.10.630.10">
    <property type="entry name" value="Cytochrome P450"/>
    <property type="match status" value="1"/>
</dbReference>
<dbReference type="InterPro" id="IPR050196">
    <property type="entry name" value="Cytochrome_P450_Monoox"/>
</dbReference>
<keyword evidence="7" id="KW-0256">Endoplasmic reticulum</keyword>
<reference evidence="14" key="1">
    <citation type="submission" date="2018-01" db="EMBL/GenBank/DDBJ databases">
        <authorList>
            <person name="Che W."/>
            <person name="Wang R."/>
        </authorList>
    </citation>
    <scope>NUCLEOTIDE SEQUENCE</scope>
    <source>
        <strain evidence="14">MED</strain>
    </source>
</reference>
<evidence type="ECO:0000256" key="10">
    <source>
        <dbReference type="ARBA" id="ARBA00023004"/>
    </source>
</evidence>
<evidence type="ECO:0000256" key="7">
    <source>
        <dbReference type="ARBA" id="ARBA00022824"/>
    </source>
</evidence>
<keyword evidence="9" id="KW-0560">Oxidoreductase</keyword>
<dbReference type="InterPro" id="IPR001128">
    <property type="entry name" value="Cyt_P450"/>
</dbReference>
<dbReference type="Pfam" id="PF00067">
    <property type="entry name" value="p450"/>
    <property type="match status" value="1"/>
</dbReference>
<sequence length="511" mass="59154">MIRLLVFLALCCYLVIRLAQIFLTVFRQWRLIEKIPGPPLKSKICGHVDEVVIPNEELPTVKYEEFKKFGGIYRLWVPGLLPAVWLAEAKYVEVLFTSKCTEIKTDLYRILHVWLGLGLLTSRGQRWHQRRKLITPAFHFSILSNFCEVFVKNTLTLIDQLRQTPDGALVEVMTQMKLVALDNICETAMGITIDALNHPNHSYIRAIDDCTDIVMTRLTRPWLFNDLLFFLSPTGRKHWADLNTIFELTDKAIKQRRNIRGKKEGKWKQRIEELEGSQKMAFLDLLLEACEKQSVSLTDEDLRDEVNTFMFEGHDTTAVSMGYTLFLLGNHPEIQEKCHRELSDIFQGSNRTPTVADLQKMKYLEQVIKESLRLFPSVPFIGREATEDVKFGDYTVPKGTVLSFNVYNLHRDPKVFPDPEKFDPDHFSPEKSAGRHPYAYVPFAAGPRNCIGQKFALMEEKVVLSYILREFRLESEHGLEDLNISFSLVIRSQKDVNVKFLRRKSHQNLKS</sequence>
<dbReference type="PANTHER" id="PTHR24291:SF189">
    <property type="entry name" value="CYTOCHROME P450 4C3-RELATED"/>
    <property type="match status" value="1"/>
</dbReference>
<evidence type="ECO:0000256" key="2">
    <source>
        <dbReference type="ARBA" id="ARBA00004174"/>
    </source>
</evidence>
<dbReference type="GO" id="GO:0016705">
    <property type="term" value="F:oxidoreductase activity, acting on paired donors, with incorporation or reduction of molecular oxygen"/>
    <property type="evidence" value="ECO:0007669"/>
    <property type="project" value="InterPro"/>
</dbReference>
<dbReference type="GO" id="GO:0004497">
    <property type="term" value="F:monooxygenase activity"/>
    <property type="evidence" value="ECO:0007669"/>
    <property type="project" value="UniProtKB-KW"/>
</dbReference>
<comment type="similarity">
    <text evidence="4">Belongs to the cytochrome P450 family.</text>
</comment>
<keyword evidence="6 13" id="KW-0479">Metal-binding</keyword>
<dbReference type="EMBL" id="MG840834">
    <property type="protein sequence ID" value="AYN79710.1"/>
    <property type="molecule type" value="mRNA"/>
</dbReference>
<organism evidence="14">
    <name type="scientific">Bemisia tabaci</name>
    <name type="common">Sweetpotato whitefly</name>
    <name type="synonym">Aleurodes tabaci</name>
    <dbReference type="NCBI Taxonomy" id="7038"/>
    <lineage>
        <taxon>Eukaryota</taxon>
        <taxon>Metazoa</taxon>
        <taxon>Ecdysozoa</taxon>
        <taxon>Arthropoda</taxon>
        <taxon>Hexapoda</taxon>
        <taxon>Insecta</taxon>
        <taxon>Pterygota</taxon>
        <taxon>Neoptera</taxon>
        <taxon>Paraneoptera</taxon>
        <taxon>Hemiptera</taxon>
        <taxon>Sternorrhyncha</taxon>
        <taxon>Aleyrodoidea</taxon>
        <taxon>Aleyrodidae</taxon>
        <taxon>Aleyrodinae</taxon>
        <taxon>Bemisia</taxon>
    </lineage>
</organism>
<keyword evidence="11" id="KW-0503">Monooxygenase</keyword>
<evidence type="ECO:0000256" key="3">
    <source>
        <dbReference type="ARBA" id="ARBA00004406"/>
    </source>
</evidence>
<comment type="cofactor">
    <cofactor evidence="1 13">
        <name>heme</name>
        <dbReference type="ChEBI" id="CHEBI:30413"/>
    </cofactor>
</comment>